<dbReference type="PANTHER" id="PTHR43105:SF9">
    <property type="entry name" value="NADPH-FE(3+) OXIDOREDUCTASE SUBUNIT ALPHA"/>
    <property type="match status" value="1"/>
</dbReference>
<dbReference type="PROSITE" id="PS51669">
    <property type="entry name" value="4FE4S_MOW_BIS_MGD"/>
    <property type="match status" value="1"/>
</dbReference>
<evidence type="ECO:0000313" key="13">
    <source>
        <dbReference type="Proteomes" id="UP001595897"/>
    </source>
</evidence>
<dbReference type="InterPro" id="IPR041854">
    <property type="entry name" value="BFD-like_2Fe2S-bd_dom_sf"/>
</dbReference>
<dbReference type="InterPro" id="IPR007419">
    <property type="entry name" value="BFD-like_2Fe2S-bd_dom"/>
</dbReference>
<dbReference type="SUPFAM" id="SSF53706">
    <property type="entry name" value="Formate dehydrogenase/DMSO reductase, domains 1-3"/>
    <property type="match status" value="1"/>
</dbReference>
<dbReference type="Gene3D" id="2.40.40.20">
    <property type="match status" value="1"/>
</dbReference>
<comment type="cofactor">
    <cofactor evidence="1">
        <name>Mo-bis(molybdopterin guanine dinucleotide)</name>
        <dbReference type="ChEBI" id="CHEBI:60539"/>
    </cofactor>
</comment>
<gene>
    <name evidence="12" type="ORF">ACFO4O_08095</name>
</gene>
<dbReference type="Gene3D" id="1.10.10.1100">
    <property type="entry name" value="BFD-like [2Fe-2S]-binding domain"/>
    <property type="match status" value="1"/>
</dbReference>
<comment type="caution">
    <text evidence="12">The sequence shown here is derived from an EMBL/GenBank/DDBJ whole genome shotgun (WGS) entry which is preliminary data.</text>
</comment>
<dbReference type="Pfam" id="PF04879">
    <property type="entry name" value="Molybdop_Fe4S4"/>
    <property type="match status" value="1"/>
</dbReference>
<dbReference type="InterPro" id="IPR006963">
    <property type="entry name" value="Mopterin_OxRdtase_4Fe-4S_dom"/>
</dbReference>
<dbReference type="InterPro" id="IPR041957">
    <property type="entry name" value="CT_Nitrate-R-NapA-like"/>
</dbReference>
<comment type="cofactor">
    <cofactor evidence="2">
        <name>[4Fe-4S] cluster</name>
        <dbReference type="ChEBI" id="CHEBI:49883"/>
    </cofactor>
</comment>
<sequence length="980" mass="107801">MPTSTHIRETQINTTCAYCGVGCGLTVNKQSKYCVKADNTLVEAQHTLPSLAGDVNHPANSGKLCVKGSHLLDTNSLEGRLLAPTIKGEQATWQEAIGYVVNAIKSVVNEHGPQAIAFYLSGQLLTEDYYVANKLMKGFIGSANVDTNSRLCMSSAVAAYKRAFGADAVPCCYEDLSNSDLIVLIGSNAAWTHPVLYQQMQAAKAARPNMKMVLIDPRVTATNSDCDLHLAIKAGSDAWLFNGLLNFLHANQLLDVDFIRRHTEHFEACIAKASSATIEHVAQMCEVDEKSLKTFYQFFADASRAISFYSMGINQSSSGVDKANSIINCHLASGKIGKVGSGPFSITGQPNAMGGREVGGLANMLAAHMDIENETHRDIVERFWQAPRLVTQSGLKAVDMFEAMEQGKIKFIWIMGTNPVVSMPNRGAIERALRKCEHVVVSEVVDKNDTLPFAHVALPATPWSEKNGTVTNSERCISRQRALLPPAGQAKHDWQAICEVAKHLGLAQAFNFKHPSEIFSEHAKLSGFENNGSRAFNIAGLSDLDERAYDALQPIQWPVFDKHSSGTQRLFTDAKFFTASGKAQFVAIQPRQPEQPCSKAYPYVLNSGRMRDQWHTMTRTGKAAKLLQHTQQAYVYMHPLDAKTLGVQHGDFIALRSKQSHQSPCILPVSIDNKQPIGAFFCPIHWSKSNSSHVKIAALFSSAKDPLSGQPELKHAAVSAKAVHMRASMRIYTSEKLDESRLHALADYFVWMRLDTGFVYQLALLPDELKEKTTSEHCFASAADWTHFVHKHILACRDLAQDANNPITAELESFGASLLLPPASDSTLSYQHICLQSKRLILFSTCHFKENGAGRSDAGELPTSSANLDNWLAHLLSLDAMTEQDTHLLLRNQIEARFAQGRQICSCFKVHEKPIISAIKQGDDSVYALGKRLNCGSNCGSCKSELKSLIDEHKQHSSAETLQIALHQQTNTSIDIKVEI</sequence>
<evidence type="ECO:0000256" key="2">
    <source>
        <dbReference type="ARBA" id="ARBA00001966"/>
    </source>
</evidence>
<evidence type="ECO:0000256" key="1">
    <source>
        <dbReference type="ARBA" id="ARBA00001942"/>
    </source>
</evidence>
<evidence type="ECO:0000256" key="4">
    <source>
        <dbReference type="ARBA" id="ARBA00022485"/>
    </source>
</evidence>
<comment type="similarity">
    <text evidence="3">Belongs to the prokaryotic molybdopterin-containing oxidoreductase family. NasA/NapA/NarB subfamily.</text>
</comment>
<keyword evidence="8" id="KW-0408">Iron</keyword>
<evidence type="ECO:0000256" key="9">
    <source>
        <dbReference type="ARBA" id="ARBA00023014"/>
    </source>
</evidence>
<organism evidence="12 13">
    <name type="scientific">Glaciecola siphonariae</name>
    <dbReference type="NCBI Taxonomy" id="521012"/>
    <lineage>
        <taxon>Bacteria</taxon>
        <taxon>Pseudomonadati</taxon>
        <taxon>Pseudomonadota</taxon>
        <taxon>Gammaproteobacteria</taxon>
        <taxon>Alteromonadales</taxon>
        <taxon>Alteromonadaceae</taxon>
        <taxon>Glaciecola</taxon>
    </lineage>
</organism>
<dbReference type="InterPro" id="IPR050123">
    <property type="entry name" value="Prok_molybdopt-oxidoreductase"/>
</dbReference>
<accession>A0ABV9LW96</accession>
<dbReference type="SUPFAM" id="SSF50692">
    <property type="entry name" value="ADC-like"/>
    <property type="match status" value="1"/>
</dbReference>
<dbReference type="EMBL" id="JBHSGU010000002">
    <property type="protein sequence ID" value="MFC4700111.1"/>
    <property type="molecule type" value="Genomic_DNA"/>
</dbReference>
<keyword evidence="6" id="KW-0479">Metal-binding</keyword>
<dbReference type="Gene3D" id="3.40.228.10">
    <property type="entry name" value="Dimethylsulfoxide Reductase, domain 2"/>
    <property type="match status" value="1"/>
</dbReference>
<keyword evidence="7" id="KW-0560">Oxidoreductase</keyword>
<keyword evidence="10" id="KW-0534">Nitrate assimilation</keyword>
<dbReference type="InterPro" id="IPR009010">
    <property type="entry name" value="Asp_de-COase-like_dom_sf"/>
</dbReference>
<dbReference type="Gene3D" id="2.20.25.90">
    <property type="entry name" value="ADC-like domains"/>
    <property type="match status" value="1"/>
</dbReference>
<dbReference type="Pfam" id="PF04324">
    <property type="entry name" value="Fer2_BFD"/>
    <property type="match status" value="1"/>
</dbReference>
<evidence type="ECO:0000256" key="7">
    <source>
        <dbReference type="ARBA" id="ARBA00023002"/>
    </source>
</evidence>
<dbReference type="InterPro" id="IPR006657">
    <property type="entry name" value="MoPterin_dinucl-bd_dom"/>
</dbReference>
<dbReference type="CDD" id="cd02754">
    <property type="entry name" value="MopB_Nitrate-R-NapA-like"/>
    <property type="match status" value="1"/>
</dbReference>
<feature type="domain" description="4Fe-4S Mo/W bis-MGD-type" evidence="11">
    <location>
        <begin position="9"/>
        <end position="79"/>
    </location>
</feature>
<dbReference type="PANTHER" id="PTHR43105">
    <property type="entry name" value="RESPIRATORY NITRATE REDUCTASE"/>
    <property type="match status" value="1"/>
</dbReference>
<keyword evidence="4" id="KW-0004">4Fe-4S</keyword>
<dbReference type="Gene3D" id="3.40.50.740">
    <property type="match status" value="1"/>
</dbReference>
<dbReference type="Pfam" id="PF01568">
    <property type="entry name" value="Molydop_binding"/>
    <property type="match status" value="1"/>
</dbReference>
<protein>
    <submittedName>
        <fullName evidence="12">Molybdopterin-dependent oxidoreductase</fullName>
    </submittedName>
</protein>
<reference evidence="13" key="1">
    <citation type="journal article" date="2019" name="Int. J. Syst. Evol. Microbiol.">
        <title>The Global Catalogue of Microorganisms (GCM) 10K type strain sequencing project: providing services to taxonomists for standard genome sequencing and annotation.</title>
        <authorList>
            <consortium name="The Broad Institute Genomics Platform"/>
            <consortium name="The Broad Institute Genome Sequencing Center for Infectious Disease"/>
            <person name="Wu L."/>
            <person name="Ma J."/>
        </authorList>
    </citation>
    <scope>NUCLEOTIDE SEQUENCE [LARGE SCALE GENOMIC DNA]</scope>
    <source>
        <strain evidence="13">KACC 12507</strain>
    </source>
</reference>
<dbReference type="SMART" id="SM00926">
    <property type="entry name" value="Molybdop_Fe4S4"/>
    <property type="match status" value="1"/>
</dbReference>
<dbReference type="InterPro" id="IPR027467">
    <property type="entry name" value="MopterinOxRdtase_cofactor_BS"/>
</dbReference>
<dbReference type="CDD" id="cd02791">
    <property type="entry name" value="MopB_CT_Nitrate-R-NapA-like"/>
    <property type="match status" value="1"/>
</dbReference>
<keyword evidence="5" id="KW-0500">Molybdenum</keyword>
<evidence type="ECO:0000256" key="6">
    <source>
        <dbReference type="ARBA" id="ARBA00022723"/>
    </source>
</evidence>
<name>A0ABV9LW96_9ALTE</name>
<dbReference type="Pfam" id="PF00384">
    <property type="entry name" value="Molybdopterin"/>
    <property type="match status" value="1"/>
</dbReference>
<proteinExistence type="inferred from homology"/>
<keyword evidence="13" id="KW-1185">Reference proteome</keyword>
<keyword evidence="9" id="KW-0411">Iron-sulfur</keyword>
<dbReference type="PROSITE" id="PS00551">
    <property type="entry name" value="MOLYBDOPTERIN_PROK_1"/>
    <property type="match status" value="1"/>
</dbReference>
<evidence type="ECO:0000256" key="10">
    <source>
        <dbReference type="ARBA" id="ARBA00023063"/>
    </source>
</evidence>
<dbReference type="Proteomes" id="UP001595897">
    <property type="component" value="Unassembled WGS sequence"/>
</dbReference>
<dbReference type="RefSeq" id="WP_382407248.1">
    <property type="nucleotide sequence ID" value="NZ_JBHSGU010000002.1"/>
</dbReference>
<evidence type="ECO:0000259" key="11">
    <source>
        <dbReference type="PROSITE" id="PS51669"/>
    </source>
</evidence>
<dbReference type="InterPro" id="IPR006656">
    <property type="entry name" value="Mopterin_OxRdtase"/>
</dbReference>
<evidence type="ECO:0000256" key="3">
    <source>
        <dbReference type="ARBA" id="ARBA00008747"/>
    </source>
</evidence>
<evidence type="ECO:0000256" key="8">
    <source>
        <dbReference type="ARBA" id="ARBA00023004"/>
    </source>
</evidence>
<evidence type="ECO:0000256" key="5">
    <source>
        <dbReference type="ARBA" id="ARBA00022505"/>
    </source>
</evidence>
<evidence type="ECO:0000313" key="12">
    <source>
        <dbReference type="EMBL" id="MFC4700111.1"/>
    </source>
</evidence>